<dbReference type="GO" id="GO:0005737">
    <property type="term" value="C:cytoplasm"/>
    <property type="evidence" value="ECO:0007669"/>
    <property type="project" value="TreeGrafter"/>
</dbReference>
<dbReference type="GO" id="GO:0046872">
    <property type="term" value="F:metal ion binding"/>
    <property type="evidence" value="ECO:0007669"/>
    <property type="project" value="InterPro"/>
</dbReference>
<dbReference type="GO" id="GO:0018169">
    <property type="term" value="F:ribosomal S6-glutamic acid ligase activity"/>
    <property type="evidence" value="ECO:0007669"/>
    <property type="project" value="TreeGrafter"/>
</dbReference>
<reference evidence="4" key="1">
    <citation type="submission" date="2017-09" db="EMBL/GenBank/DDBJ databases">
        <title>Depth-based differentiation of microbial function through sediment-hosted aquifers and enrichment of novel symbionts in the deep terrestrial subsurface.</title>
        <authorList>
            <person name="Probst A.J."/>
            <person name="Ladd B."/>
            <person name="Jarett J.K."/>
            <person name="Geller-Mcgrath D.E."/>
            <person name="Sieber C.M.K."/>
            <person name="Emerson J.B."/>
            <person name="Anantharaman K."/>
            <person name="Thomas B.C."/>
            <person name="Malmstrom R."/>
            <person name="Stieglmeier M."/>
            <person name="Klingl A."/>
            <person name="Woyke T."/>
            <person name="Ryan C.M."/>
            <person name="Banfield J.F."/>
        </authorList>
    </citation>
    <scope>NUCLEOTIDE SEQUENCE [LARGE SCALE GENOMIC DNA]</scope>
</reference>
<evidence type="ECO:0000256" key="1">
    <source>
        <dbReference type="PROSITE-ProRule" id="PRU00409"/>
    </source>
</evidence>
<dbReference type="PANTHER" id="PTHR21621">
    <property type="entry name" value="RIBOSOMAL PROTEIN S6 MODIFICATION PROTEIN"/>
    <property type="match status" value="1"/>
</dbReference>
<evidence type="ECO:0000313" key="3">
    <source>
        <dbReference type="EMBL" id="PJE62419.1"/>
    </source>
</evidence>
<dbReference type="GO" id="GO:0005524">
    <property type="term" value="F:ATP binding"/>
    <property type="evidence" value="ECO:0007669"/>
    <property type="project" value="UniProtKB-UniRule"/>
</dbReference>
<dbReference type="Pfam" id="PF08443">
    <property type="entry name" value="RimK"/>
    <property type="match status" value="2"/>
</dbReference>
<dbReference type="InterPro" id="IPR011761">
    <property type="entry name" value="ATP-grasp"/>
</dbReference>
<keyword evidence="1" id="KW-0067">ATP-binding</keyword>
<sequence>METAAVRLFKEIAKELGHTFVLEPYYNQAGYIENAQKRRIYFRNNTLDVNTYGAVKIAKDKEYCRYFLRKFGFTTAHGTSFFNERLNNVLSEKRTVDYGYDFARKIGFPVVVKPNNSSQGRYVFKAYTKQEFYTYSQLVLTKTPVAVVEQWYPYCDVRIVVFDGKIYAAYMRKPLSVVGNEIDTLRVLLEKKAHAIVEEKNLHTTPKLWEDVRILEKLKHEGRALDSIPAVGKKIVLLENANLSAGGKAVDVTDTIHRSYRAIAAEVTKSLNLRIAGIDILAKDITKSAEYVVLEVNGSLGLENYMRLSTRAYQRT</sequence>
<dbReference type="Gene3D" id="3.30.470.20">
    <property type="entry name" value="ATP-grasp fold, B domain"/>
    <property type="match status" value="1"/>
</dbReference>
<organism evidence="3 4">
    <name type="scientific">Candidatus Roizmanbacteria bacterium CG10_big_fil_rev_8_21_14_0_10_39_6</name>
    <dbReference type="NCBI Taxonomy" id="1974853"/>
    <lineage>
        <taxon>Bacteria</taxon>
        <taxon>Candidatus Roizmaniibacteriota</taxon>
    </lineage>
</organism>
<name>A0A2M8KR88_9BACT</name>
<dbReference type="PANTHER" id="PTHR21621:SF0">
    <property type="entry name" value="BETA-CITRYLGLUTAMATE SYNTHASE B-RELATED"/>
    <property type="match status" value="1"/>
</dbReference>
<feature type="non-terminal residue" evidence="3">
    <location>
        <position position="316"/>
    </location>
</feature>
<keyword evidence="1" id="KW-0547">Nucleotide-binding</keyword>
<dbReference type="InterPro" id="IPR013815">
    <property type="entry name" value="ATP_grasp_subdomain_1"/>
</dbReference>
<comment type="caution">
    <text evidence="3">The sequence shown here is derived from an EMBL/GenBank/DDBJ whole genome shotgun (WGS) entry which is preliminary data.</text>
</comment>
<dbReference type="PROSITE" id="PS50975">
    <property type="entry name" value="ATP_GRASP"/>
    <property type="match status" value="1"/>
</dbReference>
<protein>
    <recommendedName>
        <fullName evidence="2">ATP-grasp domain-containing protein</fullName>
    </recommendedName>
</protein>
<feature type="domain" description="ATP-grasp" evidence="2">
    <location>
        <begin position="65"/>
        <end position="131"/>
    </location>
</feature>
<dbReference type="Proteomes" id="UP000229554">
    <property type="component" value="Unassembled WGS sequence"/>
</dbReference>
<dbReference type="EMBL" id="PFED01000209">
    <property type="protein sequence ID" value="PJE62419.1"/>
    <property type="molecule type" value="Genomic_DNA"/>
</dbReference>
<proteinExistence type="predicted"/>
<gene>
    <name evidence="3" type="ORF">COU88_05105</name>
</gene>
<dbReference type="AlphaFoldDB" id="A0A2M8KR88"/>
<dbReference type="Gene3D" id="3.30.1490.20">
    <property type="entry name" value="ATP-grasp fold, A domain"/>
    <property type="match status" value="1"/>
</dbReference>
<dbReference type="InterPro" id="IPR013651">
    <property type="entry name" value="ATP-grasp_RimK-type"/>
</dbReference>
<evidence type="ECO:0000259" key="2">
    <source>
        <dbReference type="PROSITE" id="PS50975"/>
    </source>
</evidence>
<dbReference type="SUPFAM" id="SSF56059">
    <property type="entry name" value="Glutathione synthetase ATP-binding domain-like"/>
    <property type="match status" value="1"/>
</dbReference>
<evidence type="ECO:0000313" key="4">
    <source>
        <dbReference type="Proteomes" id="UP000229554"/>
    </source>
</evidence>
<dbReference type="GO" id="GO:0009432">
    <property type="term" value="P:SOS response"/>
    <property type="evidence" value="ECO:0007669"/>
    <property type="project" value="TreeGrafter"/>
</dbReference>
<accession>A0A2M8KR88</accession>